<dbReference type="AlphaFoldDB" id="A0A8C8UR03"/>
<evidence type="ECO:0000256" key="1">
    <source>
        <dbReference type="ARBA" id="ARBA00035009"/>
    </source>
</evidence>
<organism evidence="4 5">
    <name type="scientific">Peromyscus maniculatus bairdii</name>
    <name type="common">Prairie deer mouse</name>
    <dbReference type="NCBI Taxonomy" id="230844"/>
    <lineage>
        <taxon>Eukaryota</taxon>
        <taxon>Metazoa</taxon>
        <taxon>Chordata</taxon>
        <taxon>Craniata</taxon>
        <taxon>Vertebrata</taxon>
        <taxon>Euteleostomi</taxon>
        <taxon>Mammalia</taxon>
        <taxon>Eutheria</taxon>
        <taxon>Euarchontoglires</taxon>
        <taxon>Glires</taxon>
        <taxon>Rodentia</taxon>
        <taxon>Myomorpha</taxon>
        <taxon>Muroidea</taxon>
        <taxon>Cricetidae</taxon>
        <taxon>Neotominae</taxon>
        <taxon>Peromyscus</taxon>
    </lineage>
</organism>
<dbReference type="InterPro" id="IPR039509">
    <property type="entry name" value="SPATA31"/>
</dbReference>
<sequence>MSQNQFQPPIPETSSSSQSQLRICGVYFHRSQDKTKTLLQAQIHHLECSIMTKVQERVWGLPSVVQKSQEDSCLLPAKPSLVRQSSETHAPRSIPPGDFPLTDAFRKKLERHLQKRFILQRWGLSQRIFKSQPWVNPDLSESSQCSYGLSWASFFQHQESKDPHDTVSNQPGSSQERYSESLSLEGKMVKAQGQSPEIAQRCLWSNSRGALGNGLQSDCKTNLRSHPGSLSGISQVRQCQKKLETALHLKDGHVKSTYTMTKSVLHQASIGLDNIRLKESEGNRHSPDVPRISTEAGPVPVGKQLDFSKTVQEPQGTQMNDENIFVSNKVSNIVKRGQLSGLQPQPTKILNTSQCKSAQGADGNTTKVQSTLVAGRAQKEISGFQESQTSDCNSQVSREEKFKAESRLPIQALGPPNDMLPASEKFTYKPLLMHDQSLSSGPMNAPQVQQQEPWMPPHTLGKGQDKDIPLSAKKVWPATWKTKELGEGITRPGTLQASGKSCHAQASPGQGNYREKPSHPLVRARKASVRSQAQLASDGGLERRLLGQGGLLLALSMAASLRVWGASSHLSICPLKYHQDHASSVHVPTSLGVSLLRATC</sequence>
<dbReference type="GeneTree" id="ENSGT00950000183043"/>
<protein>
    <recommendedName>
        <fullName evidence="3">SPATA31 domain-containing protein</fullName>
    </recommendedName>
</protein>
<feature type="domain" description="SPATA31" evidence="3">
    <location>
        <begin position="2"/>
        <end position="249"/>
    </location>
</feature>
<reference evidence="4" key="3">
    <citation type="submission" date="2025-09" db="UniProtKB">
        <authorList>
            <consortium name="Ensembl"/>
        </authorList>
    </citation>
    <scope>IDENTIFICATION</scope>
</reference>
<evidence type="ECO:0000256" key="2">
    <source>
        <dbReference type="SAM" id="MobiDB-lite"/>
    </source>
</evidence>
<evidence type="ECO:0000313" key="4">
    <source>
        <dbReference type="Ensembl" id="ENSPEMP00000033506.1"/>
    </source>
</evidence>
<dbReference type="PANTHER" id="PTHR21859">
    <property type="entry name" value="ACROSOME-SPECIFIC PROTEIN"/>
    <property type="match status" value="1"/>
</dbReference>
<feature type="compositionally biased region" description="Polar residues" evidence="2">
    <location>
        <begin position="166"/>
        <end position="180"/>
    </location>
</feature>
<dbReference type="Pfam" id="PF14650">
    <property type="entry name" value="FAM75"/>
    <property type="match status" value="1"/>
</dbReference>
<dbReference type="PANTHER" id="PTHR21859:SF3">
    <property type="entry name" value="SPERMATOGENESIS ASSOCIATED 31 SUBFAMILY D, MEMBER 1D"/>
    <property type="match status" value="1"/>
</dbReference>
<reference evidence="4" key="2">
    <citation type="submission" date="2025-08" db="UniProtKB">
        <authorList>
            <consortium name="Ensembl"/>
        </authorList>
    </citation>
    <scope>IDENTIFICATION</scope>
</reference>
<accession>A0A8C8UR03</accession>
<dbReference type="Proteomes" id="UP000694547">
    <property type="component" value="Chromosome 5"/>
</dbReference>
<evidence type="ECO:0000313" key="5">
    <source>
        <dbReference type="Proteomes" id="UP000694547"/>
    </source>
</evidence>
<keyword evidence="5" id="KW-1185">Reference proteome</keyword>
<evidence type="ECO:0000259" key="3">
    <source>
        <dbReference type="Pfam" id="PF14650"/>
    </source>
</evidence>
<feature type="region of interest" description="Disordered" evidence="2">
    <location>
        <begin position="280"/>
        <end position="301"/>
    </location>
</feature>
<feature type="region of interest" description="Disordered" evidence="2">
    <location>
        <begin position="160"/>
        <end position="180"/>
    </location>
</feature>
<feature type="region of interest" description="Disordered" evidence="2">
    <location>
        <begin position="490"/>
        <end position="520"/>
    </location>
</feature>
<comment type="similarity">
    <text evidence="1">Belongs to the SPATA31 family.</text>
</comment>
<proteinExistence type="inferred from homology"/>
<name>A0A8C8UR03_PERMB</name>
<dbReference type="Ensembl" id="ENSPEMT00000042195.1">
    <property type="protein sequence ID" value="ENSPEMP00000033506.1"/>
    <property type="gene ID" value="ENSPEMG00000025105.1"/>
</dbReference>
<reference evidence="4 5" key="1">
    <citation type="submission" date="2018-10" db="EMBL/GenBank/DDBJ databases">
        <title>Improved assembly of the deer mouse Peromyscus maniculatus genome.</title>
        <authorList>
            <person name="Lassance J.-M."/>
            <person name="Hoekstra H.E."/>
        </authorList>
    </citation>
    <scope>NUCLEOTIDE SEQUENCE [LARGE SCALE GENOMIC DNA]</scope>
</reference>